<dbReference type="GO" id="GO:0003677">
    <property type="term" value="F:DNA binding"/>
    <property type="evidence" value="ECO:0007669"/>
    <property type="project" value="UniProtKB-KW"/>
</dbReference>
<dbReference type="RefSeq" id="WP_183477889.1">
    <property type="nucleotide sequence ID" value="NZ_JACIFO010000007.1"/>
</dbReference>
<name>A0A840EJH8_9FLAO</name>
<feature type="transmembrane region" description="Helical" evidence="1">
    <location>
        <begin position="127"/>
        <end position="150"/>
    </location>
</feature>
<dbReference type="PROSITE" id="PS50930">
    <property type="entry name" value="HTH_LYTTR"/>
    <property type="match status" value="1"/>
</dbReference>
<sequence>MLLHKFIKQPYPFLFSPIRNFIVAFLLGVFIYLLNLISINDVLVTTNFNFSKQAVCIFAGLSTFLSTLLITEIGTRFFLNTKTKETWTVGKEFITIIILLFTIAIFNNIVAFIISKRTTDYNFFQQFVNAFTYAAGIGSLPTAIIIWFNYTILLKQNLKEVSLYNKQLEANLKQQDFPKNNTLKIETNNKNEVLVIDLANFLFAKAEGNYTDIFVKTTSSYKRTPYRINIQQLEDALAQDKHCIRTHRSYLVNLRNITSATGNARNYRLNFYHTDIEIPVSRSKFEAFKKAFNNMG</sequence>
<dbReference type="Gene3D" id="2.40.50.1020">
    <property type="entry name" value="LytTr DNA-binding domain"/>
    <property type="match status" value="1"/>
</dbReference>
<keyword evidence="1" id="KW-1133">Transmembrane helix</keyword>
<keyword evidence="4" id="KW-1185">Reference proteome</keyword>
<dbReference type="SMART" id="SM00850">
    <property type="entry name" value="LytTR"/>
    <property type="match status" value="1"/>
</dbReference>
<keyword evidence="3" id="KW-0238">DNA-binding</keyword>
<dbReference type="EMBL" id="JACIFO010000007">
    <property type="protein sequence ID" value="MBB4119542.1"/>
    <property type="molecule type" value="Genomic_DNA"/>
</dbReference>
<dbReference type="InterPro" id="IPR007492">
    <property type="entry name" value="LytTR_DNA-bd_dom"/>
</dbReference>
<protein>
    <submittedName>
        <fullName evidence="3">DNA-binding LytR/AlgR family response regulator</fullName>
    </submittedName>
</protein>
<gene>
    <name evidence="3" type="ORF">GGR32_001844</name>
</gene>
<evidence type="ECO:0000313" key="3">
    <source>
        <dbReference type="EMBL" id="MBB4119542.1"/>
    </source>
</evidence>
<keyword evidence="1" id="KW-0812">Transmembrane</keyword>
<feature type="transmembrane region" description="Helical" evidence="1">
    <location>
        <begin position="93"/>
        <end position="115"/>
    </location>
</feature>
<feature type="transmembrane region" description="Helical" evidence="1">
    <location>
        <begin position="20"/>
        <end position="43"/>
    </location>
</feature>
<dbReference type="Pfam" id="PF04397">
    <property type="entry name" value="LytTR"/>
    <property type="match status" value="1"/>
</dbReference>
<proteinExistence type="predicted"/>
<keyword evidence="1" id="KW-0472">Membrane</keyword>
<evidence type="ECO:0000259" key="2">
    <source>
        <dbReference type="PROSITE" id="PS50930"/>
    </source>
</evidence>
<evidence type="ECO:0000313" key="4">
    <source>
        <dbReference type="Proteomes" id="UP000553034"/>
    </source>
</evidence>
<accession>A0A840EJH8</accession>
<reference evidence="3 4" key="1">
    <citation type="submission" date="2020-08" db="EMBL/GenBank/DDBJ databases">
        <title>Genomic Encyclopedia of Type Strains, Phase IV (KMG-IV): sequencing the most valuable type-strain genomes for metagenomic binning, comparative biology and taxonomic classification.</title>
        <authorList>
            <person name="Goeker M."/>
        </authorList>
    </citation>
    <scope>NUCLEOTIDE SEQUENCE [LARGE SCALE GENOMIC DNA]</scope>
    <source>
        <strain evidence="3 4">DSM 29568</strain>
    </source>
</reference>
<feature type="transmembrane region" description="Helical" evidence="1">
    <location>
        <begin position="55"/>
        <end position="73"/>
    </location>
</feature>
<comment type="caution">
    <text evidence="3">The sequence shown here is derived from an EMBL/GenBank/DDBJ whole genome shotgun (WGS) entry which is preliminary data.</text>
</comment>
<organism evidence="3 4">
    <name type="scientific">Mesonia hippocampi</name>
    <dbReference type="NCBI Taxonomy" id="1628250"/>
    <lineage>
        <taxon>Bacteria</taxon>
        <taxon>Pseudomonadati</taxon>
        <taxon>Bacteroidota</taxon>
        <taxon>Flavobacteriia</taxon>
        <taxon>Flavobacteriales</taxon>
        <taxon>Flavobacteriaceae</taxon>
        <taxon>Mesonia</taxon>
    </lineage>
</organism>
<dbReference type="AlphaFoldDB" id="A0A840EJH8"/>
<feature type="domain" description="HTH LytTR-type" evidence="2">
    <location>
        <begin position="233"/>
        <end position="294"/>
    </location>
</feature>
<evidence type="ECO:0000256" key="1">
    <source>
        <dbReference type="SAM" id="Phobius"/>
    </source>
</evidence>
<dbReference type="Proteomes" id="UP000553034">
    <property type="component" value="Unassembled WGS sequence"/>
</dbReference>